<protein>
    <submittedName>
        <fullName evidence="2">Uncharacterized protein</fullName>
    </submittedName>
</protein>
<evidence type="ECO:0000313" key="3">
    <source>
        <dbReference type="Proteomes" id="UP000664417"/>
    </source>
</evidence>
<comment type="caution">
    <text evidence="2">The sequence shown here is derived from an EMBL/GenBank/DDBJ whole genome shotgun (WGS) entry which is preliminary data.</text>
</comment>
<keyword evidence="1" id="KW-0812">Transmembrane</keyword>
<gene>
    <name evidence="2" type="ORF">J3U88_03945</name>
</gene>
<evidence type="ECO:0000313" key="2">
    <source>
        <dbReference type="EMBL" id="MBO1317601.1"/>
    </source>
</evidence>
<name>A0A8J7U3T5_9BACT</name>
<keyword evidence="1" id="KW-0472">Membrane</keyword>
<sequence>MKQDQDEFYVGYQPKAPAGIAGAVRGTVVLLLLLGAVAAFLIVREQKDIAAALFEFGVVREFEGVIAAKPYPMLRVARPDAAGDAEAFSRYLLVAPFKFGADPIVAPFDGKKVSLKGTLIYRDNKTMIELAAEDALREIGGGVGDKPVSFGEVTLKGEIVDSKCFLGVMNPGELKTHKACAVRCISGGIPPVLVVRDGEGTVKTFLLVDRNQGQVNQAVLPMVAEPVAVTGELVRLDDWWMLKADPESYKLL</sequence>
<dbReference type="RefSeq" id="WP_207856931.1">
    <property type="nucleotide sequence ID" value="NZ_JAFREP010000003.1"/>
</dbReference>
<reference evidence="2" key="1">
    <citation type="submission" date="2021-03" db="EMBL/GenBank/DDBJ databases">
        <authorList>
            <person name="Wang G."/>
        </authorList>
    </citation>
    <scope>NUCLEOTIDE SEQUENCE</scope>
    <source>
        <strain evidence="2">KCTC 12899</strain>
    </source>
</reference>
<dbReference type="EMBL" id="JAFREP010000003">
    <property type="protein sequence ID" value="MBO1317601.1"/>
    <property type="molecule type" value="Genomic_DNA"/>
</dbReference>
<accession>A0A8J7U3T5</accession>
<keyword evidence="1" id="KW-1133">Transmembrane helix</keyword>
<dbReference type="Proteomes" id="UP000664417">
    <property type="component" value="Unassembled WGS sequence"/>
</dbReference>
<dbReference type="AlphaFoldDB" id="A0A8J7U3T5"/>
<evidence type="ECO:0000256" key="1">
    <source>
        <dbReference type="SAM" id="Phobius"/>
    </source>
</evidence>
<feature type="transmembrane region" description="Helical" evidence="1">
    <location>
        <begin position="20"/>
        <end position="43"/>
    </location>
</feature>
<proteinExistence type="predicted"/>
<organism evidence="2 3">
    <name type="scientific">Acanthopleuribacter pedis</name>
    <dbReference type="NCBI Taxonomy" id="442870"/>
    <lineage>
        <taxon>Bacteria</taxon>
        <taxon>Pseudomonadati</taxon>
        <taxon>Acidobacteriota</taxon>
        <taxon>Holophagae</taxon>
        <taxon>Acanthopleuribacterales</taxon>
        <taxon>Acanthopleuribacteraceae</taxon>
        <taxon>Acanthopleuribacter</taxon>
    </lineage>
</organism>
<keyword evidence="3" id="KW-1185">Reference proteome</keyword>